<name>T0HJ86_9SPHN</name>
<evidence type="ECO:0000313" key="2">
    <source>
        <dbReference type="EMBL" id="EQA99399.1"/>
    </source>
</evidence>
<dbReference type="RefSeq" id="WP_021239934.1">
    <property type="nucleotide sequence ID" value="NZ_ATHO01000166.1"/>
</dbReference>
<evidence type="ECO:0000313" key="3">
    <source>
        <dbReference type="Proteomes" id="UP000015525"/>
    </source>
</evidence>
<dbReference type="AlphaFoldDB" id="T0HJ86"/>
<comment type="caution">
    <text evidence="2">The sequence shown here is derived from an EMBL/GenBank/DDBJ whole genome shotgun (WGS) entry which is preliminary data.</text>
</comment>
<reference evidence="2 3" key="1">
    <citation type="journal article" date="2013" name="Genome Announc.">
        <title>Draft Genome Sequence of Sphingobium quisquiliarum Strain P25T, a Novel Hexachlorocyclohexane (HCH)-Degrading Bacterium Isolated from an HCH Dumpsite.</title>
        <authorList>
            <person name="Kumar Singh A."/>
            <person name="Sangwan N."/>
            <person name="Sharma A."/>
            <person name="Gupta V."/>
            <person name="Khurana J.P."/>
            <person name="Lal R."/>
        </authorList>
    </citation>
    <scope>NUCLEOTIDE SEQUENCE [LARGE SCALE GENOMIC DNA]</scope>
    <source>
        <strain evidence="2 3">P25</strain>
    </source>
</reference>
<organism evidence="2 3">
    <name type="scientific">Sphingobium quisquiliarum P25</name>
    <dbReference type="NCBI Taxonomy" id="1329909"/>
    <lineage>
        <taxon>Bacteria</taxon>
        <taxon>Pseudomonadati</taxon>
        <taxon>Pseudomonadota</taxon>
        <taxon>Alphaproteobacteria</taxon>
        <taxon>Sphingomonadales</taxon>
        <taxon>Sphingomonadaceae</taxon>
        <taxon>Sphingobium</taxon>
    </lineage>
</organism>
<evidence type="ECO:0000256" key="1">
    <source>
        <dbReference type="SAM" id="MobiDB-lite"/>
    </source>
</evidence>
<dbReference type="PATRIC" id="fig|1329909.3.peg.3786"/>
<proteinExistence type="predicted"/>
<feature type="region of interest" description="Disordered" evidence="1">
    <location>
        <begin position="40"/>
        <end position="62"/>
    </location>
</feature>
<accession>T0HJ86</accession>
<keyword evidence="3" id="KW-1185">Reference proteome</keyword>
<dbReference type="EMBL" id="ATHO01000166">
    <property type="protein sequence ID" value="EQA99399.1"/>
    <property type="molecule type" value="Genomic_DNA"/>
</dbReference>
<gene>
    <name evidence="2" type="ORF">L288_19685</name>
</gene>
<dbReference type="Proteomes" id="UP000015525">
    <property type="component" value="Unassembled WGS sequence"/>
</dbReference>
<sequence length="153" mass="16609">MITAGSTLTITSADLFQPAWQGALPTLYAATDPAARDGAYYGPDRLGGKRGYPTEERPSAKALDTPDAARLWELSVDLIAAGNGAIRRRKRQNSCDLCFPRHRSVSPNLLLQCLMAHAFARQAFEVVGRRDAGSGMFYVRSGTNAEADHQRGI</sequence>
<protein>
    <submittedName>
        <fullName evidence="2">Uncharacterized protein</fullName>
    </submittedName>
</protein>